<name>A0ABW5HBD9_9PSEU</name>
<evidence type="ECO:0000313" key="1">
    <source>
        <dbReference type="EMBL" id="MFD2470643.1"/>
    </source>
</evidence>
<reference evidence="2" key="1">
    <citation type="journal article" date="2019" name="Int. J. Syst. Evol. Microbiol.">
        <title>The Global Catalogue of Microorganisms (GCM) 10K type strain sequencing project: providing services to taxonomists for standard genome sequencing and annotation.</title>
        <authorList>
            <consortium name="The Broad Institute Genomics Platform"/>
            <consortium name="The Broad Institute Genome Sequencing Center for Infectious Disease"/>
            <person name="Wu L."/>
            <person name="Ma J."/>
        </authorList>
    </citation>
    <scope>NUCLEOTIDE SEQUENCE [LARGE SCALE GENOMIC DNA]</scope>
    <source>
        <strain evidence="2">CGMCC 4.7641</strain>
    </source>
</reference>
<evidence type="ECO:0000313" key="2">
    <source>
        <dbReference type="Proteomes" id="UP001597483"/>
    </source>
</evidence>
<gene>
    <name evidence="1" type="ORF">ACFSVL_24850</name>
</gene>
<keyword evidence="2" id="KW-1185">Reference proteome</keyword>
<dbReference type="RefSeq" id="WP_378307947.1">
    <property type="nucleotide sequence ID" value="NZ_JBHUKS010000017.1"/>
</dbReference>
<dbReference type="EMBL" id="JBHUKS010000017">
    <property type="protein sequence ID" value="MFD2470643.1"/>
    <property type="molecule type" value="Genomic_DNA"/>
</dbReference>
<dbReference type="InterPro" id="IPR035897">
    <property type="entry name" value="Toll_tir_struct_dom_sf"/>
</dbReference>
<comment type="caution">
    <text evidence="1">The sequence shown here is derived from an EMBL/GenBank/DDBJ whole genome shotgun (WGS) entry which is preliminary data.</text>
</comment>
<evidence type="ECO:0008006" key="3">
    <source>
        <dbReference type="Google" id="ProtNLM"/>
    </source>
</evidence>
<organism evidence="1 2">
    <name type="scientific">Amycolatopsis silviterrae</name>
    <dbReference type="NCBI Taxonomy" id="1656914"/>
    <lineage>
        <taxon>Bacteria</taxon>
        <taxon>Bacillati</taxon>
        <taxon>Actinomycetota</taxon>
        <taxon>Actinomycetes</taxon>
        <taxon>Pseudonocardiales</taxon>
        <taxon>Pseudonocardiaceae</taxon>
        <taxon>Amycolatopsis</taxon>
    </lineage>
</organism>
<dbReference type="SUPFAM" id="SSF52200">
    <property type="entry name" value="Toll/Interleukin receptor TIR domain"/>
    <property type="match status" value="1"/>
</dbReference>
<dbReference type="Gene3D" id="3.40.50.10140">
    <property type="entry name" value="Toll/interleukin-1 receptor homology (TIR) domain"/>
    <property type="match status" value="1"/>
</dbReference>
<dbReference type="Proteomes" id="UP001597483">
    <property type="component" value="Unassembled WGS sequence"/>
</dbReference>
<sequence>MTAWADLVPQYENSSDEALYAALGAALLGEALGVSPMDRARLGRFAKNWFANKADEMLQRLKATDTYRIWTETAGPGQLAETGVLAGALHEQGSDDRVAAALGEALARDTAAKHTRSYDVAVSFTDEVREYVRSVVETARALGLVVFFEPDMTVEWWGRNFLLEGRKVYGQRAWHFVPFLSPAYLAAPHALDAFATAITAVAQRRDDYVLPVLVDQPEVPAELLNPATGFLRTEDHTPAELAAHLLAKVRRTKAEGAAARDFGAAVRTSGS</sequence>
<protein>
    <recommendedName>
        <fullName evidence="3">TIR domain-containing protein</fullName>
    </recommendedName>
</protein>
<accession>A0ABW5HBD9</accession>
<proteinExistence type="predicted"/>